<dbReference type="SUPFAM" id="SSF52540">
    <property type="entry name" value="P-loop containing nucleoside triphosphate hydrolases"/>
    <property type="match status" value="1"/>
</dbReference>
<dbReference type="Pfam" id="PF13335">
    <property type="entry name" value="Mg_chelatase_C"/>
    <property type="match status" value="1"/>
</dbReference>
<dbReference type="GO" id="GO:0005524">
    <property type="term" value="F:ATP binding"/>
    <property type="evidence" value="ECO:0007669"/>
    <property type="project" value="InterPro"/>
</dbReference>
<evidence type="ECO:0000313" key="4">
    <source>
        <dbReference type="Proteomes" id="UP000230007"/>
    </source>
</evidence>
<dbReference type="InterPro" id="IPR014721">
    <property type="entry name" value="Ribsml_uS5_D2-typ_fold_subgr"/>
</dbReference>
<dbReference type="Gene3D" id="3.40.50.300">
    <property type="entry name" value="P-loop containing nucleotide triphosphate hydrolases"/>
    <property type="match status" value="1"/>
</dbReference>
<dbReference type="InterPro" id="IPR045006">
    <property type="entry name" value="CHLI-like"/>
</dbReference>
<dbReference type="InterPro" id="IPR025158">
    <property type="entry name" value="Mg_chelat-rel_C"/>
</dbReference>
<dbReference type="InterPro" id="IPR020568">
    <property type="entry name" value="Ribosomal_Su5_D2-typ_SF"/>
</dbReference>
<evidence type="ECO:0000256" key="1">
    <source>
        <dbReference type="ARBA" id="ARBA00006354"/>
    </source>
</evidence>
<accession>A0A2H0AMD8</accession>
<dbReference type="InterPro" id="IPR000523">
    <property type="entry name" value="Mg_chelatse_chII-like_cat_dom"/>
</dbReference>
<gene>
    <name evidence="3" type="ORF">COX15_00165</name>
</gene>
<dbReference type="InterPro" id="IPR027417">
    <property type="entry name" value="P-loop_NTPase"/>
</dbReference>
<dbReference type="InterPro" id="IPR004482">
    <property type="entry name" value="Mg_chelat-rel"/>
</dbReference>
<dbReference type="SUPFAM" id="SSF54211">
    <property type="entry name" value="Ribosomal protein S5 domain 2-like"/>
    <property type="match status" value="1"/>
</dbReference>
<dbReference type="InterPro" id="IPR003593">
    <property type="entry name" value="AAA+_ATPase"/>
</dbReference>
<comment type="caution">
    <text evidence="3">The sequence shown here is derived from an EMBL/GenBank/DDBJ whole genome shotgun (WGS) entry which is preliminary data.</text>
</comment>
<dbReference type="SMART" id="SM00382">
    <property type="entry name" value="AAA"/>
    <property type="match status" value="1"/>
</dbReference>
<protein>
    <submittedName>
        <fullName evidence="3">Magnesium chelatase</fullName>
    </submittedName>
</protein>
<dbReference type="AlphaFoldDB" id="A0A2H0AMD8"/>
<organism evidence="3 4">
    <name type="scientific">Candidatus Colwellbacteria bacterium CG23_combo_of_CG06-09_8_20_14_all_42_19</name>
    <dbReference type="NCBI Taxonomy" id="1974541"/>
    <lineage>
        <taxon>Bacteria</taxon>
        <taxon>Candidatus Colwelliibacteriota</taxon>
    </lineage>
</organism>
<evidence type="ECO:0000313" key="3">
    <source>
        <dbReference type="EMBL" id="PIP46586.1"/>
    </source>
</evidence>
<sequence>MLRLARVYSAELEGIKARLIEVEVDLNVGLHSFNIVGLADKALSEAKERVSSALKNTGFKPPTKENRKITVNLAPADIKKTGSQYDLAIAVGYLLATDQIKEFDTNGKLFLGELSLNGDLRPGAGALNFAILAKNIGIKEIFLPKVNAGEASLVGNIDVFPISSLSDLINHLEEVKNIAVAPKTEFSPKEMDDFNIDDIKGQEAAKRALTVAAAGGHNILMSGPPGSGKTMLARALTSILPPLSLQESIEASEIWSAAGLLQGSHLDVRPFRSPHQTASPIAVVGGGPTPKPGEISLAHRGVLFLDELPEFRRDLLEALRQPLESGYMTISRIKGSLTYPARFTLVAAMNPCPCGYYGDPEKECSCSAYEVFKYQKKISGPLLDRIDIQINVPRVKFESLKSGNKPNNLVEFKKSVKGARKIQKERFERNNLSILTNAEMSSKDCDNLINLSREADELLKEIFNKSILSTRGYYRILKTARTIADLEEKETVEAGHVAEAFQLRLREK</sequence>
<dbReference type="Proteomes" id="UP000230007">
    <property type="component" value="Unassembled WGS sequence"/>
</dbReference>
<dbReference type="PANTHER" id="PTHR32039:SF7">
    <property type="entry name" value="COMPETENCE PROTEIN COMM"/>
    <property type="match status" value="1"/>
</dbReference>
<comment type="similarity">
    <text evidence="1">Belongs to the Mg-chelatase subunits D/I family. ComM subfamily.</text>
</comment>
<reference evidence="3 4" key="1">
    <citation type="submission" date="2017-09" db="EMBL/GenBank/DDBJ databases">
        <title>Depth-based differentiation of microbial function through sediment-hosted aquifers and enrichment of novel symbionts in the deep terrestrial subsurface.</title>
        <authorList>
            <person name="Probst A.J."/>
            <person name="Ladd B."/>
            <person name="Jarett J.K."/>
            <person name="Geller-Mcgrath D.E."/>
            <person name="Sieber C.M."/>
            <person name="Emerson J.B."/>
            <person name="Anantharaman K."/>
            <person name="Thomas B.C."/>
            <person name="Malmstrom R."/>
            <person name="Stieglmeier M."/>
            <person name="Klingl A."/>
            <person name="Woyke T."/>
            <person name="Ryan C.M."/>
            <person name="Banfield J.F."/>
        </authorList>
    </citation>
    <scope>NUCLEOTIDE SEQUENCE [LARGE SCALE GENOMIC DNA]</scope>
    <source>
        <strain evidence="3">CG23_combo_of_CG06-09_8_20_14_all_42_19</strain>
    </source>
</reference>
<feature type="domain" description="AAA+ ATPase" evidence="2">
    <location>
        <begin position="215"/>
        <end position="396"/>
    </location>
</feature>
<evidence type="ECO:0000259" key="2">
    <source>
        <dbReference type="SMART" id="SM00382"/>
    </source>
</evidence>
<dbReference type="Pfam" id="PF13541">
    <property type="entry name" value="ChlI"/>
    <property type="match status" value="1"/>
</dbReference>
<dbReference type="NCBIfam" id="TIGR00368">
    <property type="entry name" value="YifB family Mg chelatase-like AAA ATPase"/>
    <property type="match status" value="1"/>
</dbReference>
<dbReference type="EMBL" id="PCSK01000005">
    <property type="protein sequence ID" value="PIP46586.1"/>
    <property type="molecule type" value="Genomic_DNA"/>
</dbReference>
<proteinExistence type="inferred from homology"/>
<dbReference type="PANTHER" id="PTHR32039">
    <property type="entry name" value="MAGNESIUM-CHELATASE SUBUNIT CHLI"/>
    <property type="match status" value="1"/>
</dbReference>
<name>A0A2H0AMD8_9BACT</name>
<dbReference type="Gene3D" id="3.30.230.10">
    <property type="match status" value="1"/>
</dbReference>
<dbReference type="Pfam" id="PF01078">
    <property type="entry name" value="Mg_chelatase"/>
    <property type="match status" value="1"/>
</dbReference>